<evidence type="ECO:0000313" key="3">
    <source>
        <dbReference type="EMBL" id="MBP1889880.1"/>
    </source>
</evidence>
<comment type="caution">
    <text evidence="3">The sequence shown here is derived from an EMBL/GenBank/DDBJ whole genome shotgun (WGS) entry which is preliminary data.</text>
</comment>
<gene>
    <name evidence="3" type="ORF">J2Z53_001463</name>
</gene>
<keyword evidence="1" id="KW-1133">Transmembrane helix</keyword>
<feature type="domain" description="Glycine zipper-like" evidence="2">
    <location>
        <begin position="13"/>
        <end position="46"/>
    </location>
</feature>
<organism evidence="3 4">
    <name type="scientific">Clostridium moniliforme</name>
    <dbReference type="NCBI Taxonomy" id="39489"/>
    <lineage>
        <taxon>Bacteria</taxon>
        <taxon>Bacillati</taxon>
        <taxon>Bacillota</taxon>
        <taxon>Clostridia</taxon>
        <taxon>Eubacteriales</taxon>
        <taxon>Clostridiaceae</taxon>
        <taxon>Clostridium</taxon>
    </lineage>
</organism>
<sequence>MSENNDKKDNSYYLPMFIALGVGIGVAFNQIPIGLCLGVAIGIVLDDEKKKK</sequence>
<proteinExistence type="predicted"/>
<keyword evidence="1" id="KW-0812">Transmembrane</keyword>
<feature type="transmembrane region" description="Helical" evidence="1">
    <location>
        <begin position="12"/>
        <end position="45"/>
    </location>
</feature>
<keyword evidence="1" id="KW-0472">Membrane</keyword>
<keyword evidence="4" id="KW-1185">Reference proteome</keyword>
<dbReference type="EMBL" id="JAGGJZ010000003">
    <property type="protein sequence ID" value="MBP1889880.1"/>
    <property type="molecule type" value="Genomic_DNA"/>
</dbReference>
<protein>
    <recommendedName>
        <fullName evidence="2">Glycine zipper-like domain-containing protein</fullName>
    </recommendedName>
</protein>
<accession>A0ABS4F0X1</accession>
<evidence type="ECO:0000313" key="4">
    <source>
        <dbReference type="Proteomes" id="UP000783390"/>
    </source>
</evidence>
<dbReference type="Proteomes" id="UP000783390">
    <property type="component" value="Unassembled WGS sequence"/>
</dbReference>
<evidence type="ECO:0000259" key="2">
    <source>
        <dbReference type="Pfam" id="PF26273"/>
    </source>
</evidence>
<reference evidence="3 4" key="1">
    <citation type="submission" date="2021-03" db="EMBL/GenBank/DDBJ databases">
        <title>Genomic Encyclopedia of Type Strains, Phase IV (KMG-IV): sequencing the most valuable type-strain genomes for metagenomic binning, comparative biology and taxonomic classification.</title>
        <authorList>
            <person name="Goeker M."/>
        </authorList>
    </citation>
    <scope>NUCLEOTIDE SEQUENCE [LARGE SCALE GENOMIC DNA]</scope>
    <source>
        <strain evidence="3 4">DSM 3984</strain>
    </source>
</reference>
<evidence type="ECO:0000256" key="1">
    <source>
        <dbReference type="SAM" id="Phobius"/>
    </source>
</evidence>
<dbReference type="Pfam" id="PF26273">
    <property type="entry name" value="Gly_zipper"/>
    <property type="match status" value="1"/>
</dbReference>
<dbReference type="RefSeq" id="WP_209796764.1">
    <property type="nucleotide sequence ID" value="NZ_JAGGJZ010000003.1"/>
</dbReference>
<name>A0ABS4F0X1_9CLOT</name>
<dbReference type="InterPro" id="IPR058598">
    <property type="entry name" value="Gly_zipper-like_dom"/>
</dbReference>